<feature type="compositionally biased region" description="Basic and acidic residues" evidence="1">
    <location>
        <begin position="167"/>
        <end position="177"/>
    </location>
</feature>
<feature type="region of interest" description="Disordered" evidence="1">
    <location>
        <begin position="167"/>
        <end position="204"/>
    </location>
</feature>
<reference evidence="5 6" key="1">
    <citation type="submission" date="2019-07" db="EMBL/GenBank/DDBJ databases">
        <authorList>
            <person name="Kim J.K."/>
            <person name="Cheong H.-M."/>
            <person name="Choi Y."/>
            <person name="Hwang K.J."/>
            <person name="Lee S."/>
            <person name="Choi C."/>
        </authorList>
    </citation>
    <scope>NUCLEOTIDE SEQUENCE [LARGE SCALE GENOMIC DNA]</scope>
    <source>
        <strain evidence="5 6">KS 22</strain>
    </source>
</reference>
<dbReference type="Pfam" id="PF22570">
    <property type="entry name" value="LiaF-TM"/>
    <property type="match status" value="1"/>
</dbReference>
<feature type="domain" description="LiaF transmembrane" evidence="4">
    <location>
        <begin position="64"/>
        <end position="167"/>
    </location>
</feature>
<name>A0A7G5C2R7_9BACL</name>
<gene>
    <name evidence="5" type="ORF">FPL14_21715</name>
</gene>
<keyword evidence="6" id="KW-1185">Reference proteome</keyword>
<evidence type="ECO:0000313" key="5">
    <source>
        <dbReference type="EMBL" id="QMV43501.1"/>
    </source>
</evidence>
<feature type="transmembrane region" description="Helical" evidence="2">
    <location>
        <begin position="116"/>
        <end position="132"/>
    </location>
</feature>
<evidence type="ECO:0000256" key="2">
    <source>
        <dbReference type="SAM" id="Phobius"/>
    </source>
</evidence>
<keyword evidence="2" id="KW-1133">Transmembrane helix</keyword>
<dbReference type="InterPro" id="IPR047793">
    <property type="entry name" value="LiaF_C"/>
</dbReference>
<keyword evidence="2" id="KW-0472">Membrane</keyword>
<feature type="transmembrane region" description="Helical" evidence="2">
    <location>
        <begin position="144"/>
        <end position="162"/>
    </location>
</feature>
<dbReference type="InterPro" id="IPR054331">
    <property type="entry name" value="LiaF_TM"/>
</dbReference>
<dbReference type="Pfam" id="PF09922">
    <property type="entry name" value="LiaF-like_C"/>
    <property type="match status" value="1"/>
</dbReference>
<protein>
    <submittedName>
        <fullName evidence="5">Cell wall-active antibiotics response protein</fullName>
    </submittedName>
</protein>
<feature type="domain" description="Cell wall-active antibiotics response LiaF-like C-terminal" evidence="3">
    <location>
        <begin position="271"/>
        <end position="385"/>
    </location>
</feature>
<evidence type="ECO:0000256" key="1">
    <source>
        <dbReference type="SAM" id="MobiDB-lite"/>
    </source>
</evidence>
<sequence length="389" mass="44213">MLMVANRRKGFVLILLISVCRPRSTYNPRRCCSLCLFRYTDYRRVDQQLLEDRVMKSSTAHRLLWGLVIVAIGVVYLLNQIGFISIDIGEIASTYWPVLMILFGLQALLFQQGGGFWWNSIIILIGCYFLGRNLELLEWDFSDFIRILAPVAIILFGINLIFKGDRSDKSKHTDKGEGWNTFDPAVPPMPPVPPGPPPAPSEVDEFERRGKIDLEKKPFNAEDPFRNSYQEANQREPFHNQHYGGKHKGEFKDWWKNNDWSHSCKNNHSRFIGDAHFGADYWELSPMNISHFIGDTMLDLTKAQISMGETRVYVSSFIGDVKVFVPNDIAVGIKVVSSCLIGDVKVLDQKRGGLFNQMSVETPNFADSDKRVVLVVSSFIGDVRITKVG</sequence>
<dbReference type="InterPro" id="IPR024425">
    <property type="entry name" value="LiaF-like_C"/>
</dbReference>
<keyword evidence="2" id="KW-0812">Transmembrane</keyword>
<proteinExistence type="predicted"/>
<dbReference type="Proteomes" id="UP000515679">
    <property type="component" value="Chromosome"/>
</dbReference>
<evidence type="ECO:0000259" key="3">
    <source>
        <dbReference type="Pfam" id="PF09922"/>
    </source>
</evidence>
<accession>A0A7G5C2R7</accession>
<feature type="transmembrane region" description="Helical" evidence="2">
    <location>
        <begin position="63"/>
        <end position="86"/>
    </location>
</feature>
<dbReference type="NCBIfam" id="NF040535">
    <property type="entry name" value="LiaF_C_term"/>
    <property type="match status" value="1"/>
</dbReference>
<evidence type="ECO:0000313" key="6">
    <source>
        <dbReference type="Proteomes" id="UP000515679"/>
    </source>
</evidence>
<dbReference type="EMBL" id="CP041969">
    <property type="protein sequence ID" value="QMV43501.1"/>
    <property type="molecule type" value="Genomic_DNA"/>
</dbReference>
<evidence type="ECO:0000259" key="4">
    <source>
        <dbReference type="Pfam" id="PF22570"/>
    </source>
</evidence>
<feature type="transmembrane region" description="Helical" evidence="2">
    <location>
        <begin position="92"/>
        <end position="109"/>
    </location>
</feature>
<dbReference type="AlphaFoldDB" id="A0A7G5C2R7"/>
<organism evidence="5 6">
    <name type="scientific">Cohnella cholangitidis</name>
    <dbReference type="NCBI Taxonomy" id="2598458"/>
    <lineage>
        <taxon>Bacteria</taxon>
        <taxon>Bacillati</taxon>
        <taxon>Bacillota</taxon>
        <taxon>Bacilli</taxon>
        <taxon>Bacillales</taxon>
        <taxon>Paenibacillaceae</taxon>
        <taxon>Cohnella</taxon>
    </lineage>
</organism>
<feature type="compositionally biased region" description="Pro residues" evidence="1">
    <location>
        <begin position="185"/>
        <end position="200"/>
    </location>
</feature>
<dbReference type="KEGG" id="cchl:FPL14_21715"/>